<feature type="transmembrane region" description="Helical" evidence="12">
    <location>
        <begin position="225"/>
        <end position="245"/>
    </location>
</feature>
<feature type="transmembrane region" description="Helical" evidence="12">
    <location>
        <begin position="364"/>
        <end position="383"/>
    </location>
</feature>
<keyword evidence="9 12" id="KW-0472">Membrane</keyword>
<sequence>MKSHSQREFLPPCPDSSLLMIPWLLQHLVPLAEQMEQHASGDSRVYLTARTALAAMTSFLAAIVMGPMAIKWLKSRCRERIDSASETLNQLHAAKQDTPTMGGLFIIAAIVISTFIWGDLTNTYVQIGLYVAISFAALGAVDDWTKIGKKTRGLKARQKFIVQLALAAVAVTWLYFEQRDRTHGLDLIWPIGQYGIWLGVGFIFWGVLVLVGTSNGVNLTDGLDGLASGCVVFVGTAFVALTYLAGHMVMADYLSIPYMAGSGELSIVIGALVGAVLGFLWFNCYPAQVFMGDTGSLPIGALLALAALVTRQEVILVIAGGVFVIETLSVIAQVGWFRMTGNRLIACSPLHNHFVFKGEHEIKIVTRFWIGSALLAILSVASLKIQ</sequence>
<evidence type="ECO:0000256" key="14">
    <source>
        <dbReference type="PIRSR" id="PIRSR600715-1"/>
    </source>
</evidence>
<dbReference type="AlphaFoldDB" id="A0A517QPF2"/>
<dbReference type="PANTHER" id="PTHR22926:SF5">
    <property type="entry name" value="PHOSPHO-N-ACETYLMURAMOYL-PENTAPEPTIDE-TRANSFERASE HOMOLOG"/>
    <property type="match status" value="1"/>
</dbReference>
<evidence type="ECO:0000256" key="10">
    <source>
        <dbReference type="ARBA" id="ARBA00023306"/>
    </source>
</evidence>
<evidence type="ECO:0000256" key="4">
    <source>
        <dbReference type="ARBA" id="ARBA00022679"/>
    </source>
</evidence>
<dbReference type="GO" id="GO:0009252">
    <property type="term" value="P:peptidoglycan biosynthetic process"/>
    <property type="evidence" value="ECO:0007669"/>
    <property type="project" value="UniProtKB-UniRule"/>
</dbReference>
<evidence type="ECO:0000256" key="11">
    <source>
        <dbReference type="ARBA" id="ARBA00023316"/>
    </source>
</evidence>
<keyword evidence="4 12" id="KW-0808">Transferase</keyword>
<evidence type="ECO:0000256" key="1">
    <source>
        <dbReference type="ARBA" id="ARBA00004141"/>
    </source>
</evidence>
<feature type="transmembrane region" description="Helical" evidence="12">
    <location>
        <begin position="160"/>
        <end position="176"/>
    </location>
</feature>
<feature type="transmembrane region" description="Helical" evidence="12">
    <location>
        <begin position="100"/>
        <end position="117"/>
    </location>
</feature>
<keyword evidence="16" id="KW-1185">Reference proteome</keyword>
<dbReference type="InterPro" id="IPR003524">
    <property type="entry name" value="PNAcMuramoyl-5peptid_Trfase"/>
</dbReference>
<dbReference type="NCBIfam" id="TIGR00445">
    <property type="entry name" value="mraY"/>
    <property type="match status" value="1"/>
</dbReference>
<dbReference type="GO" id="GO:0051992">
    <property type="term" value="F:UDP-N-acetylmuramoyl-L-alanyl-D-glutamyl-meso-2,6-diaminopimelyl-D-alanyl-D-alanine:undecaprenyl-phosphate transferase activity"/>
    <property type="evidence" value="ECO:0007669"/>
    <property type="project" value="RHEA"/>
</dbReference>
<evidence type="ECO:0000256" key="9">
    <source>
        <dbReference type="ARBA" id="ARBA00023136"/>
    </source>
</evidence>
<keyword evidence="3 12" id="KW-0132">Cell division</keyword>
<dbReference type="InterPro" id="IPR018480">
    <property type="entry name" value="PNAcMuramoyl-5peptid_Trfase_CS"/>
</dbReference>
<keyword evidence="5 12" id="KW-0812">Transmembrane</keyword>
<dbReference type="PROSITE" id="PS01347">
    <property type="entry name" value="MRAY_1"/>
    <property type="match status" value="1"/>
</dbReference>
<evidence type="ECO:0000256" key="6">
    <source>
        <dbReference type="ARBA" id="ARBA00022960"/>
    </source>
</evidence>
<dbReference type="EC" id="2.7.8.13" evidence="12 13"/>
<evidence type="ECO:0000313" key="16">
    <source>
        <dbReference type="Proteomes" id="UP000315724"/>
    </source>
</evidence>
<evidence type="ECO:0000256" key="12">
    <source>
        <dbReference type="HAMAP-Rule" id="MF_00038"/>
    </source>
</evidence>
<feature type="binding site" evidence="14">
    <location>
        <position position="218"/>
    </location>
    <ligand>
        <name>Mg(2+)</name>
        <dbReference type="ChEBI" id="CHEBI:18420"/>
    </ligand>
</feature>
<comment type="cofactor">
    <cofactor evidence="12 14">
        <name>Mg(2+)</name>
        <dbReference type="ChEBI" id="CHEBI:18420"/>
    </cofactor>
</comment>
<keyword evidence="11 12" id="KW-0961">Cell wall biogenesis/degradation</keyword>
<protein>
    <recommendedName>
        <fullName evidence="12 13">Phospho-N-acetylmuramoyl-pentapeptide-transferase</fullName>
        <ecNumber evidence="12 13">2.7.8.13</ecNumber>
    </recommendedName>
    <alternativeName>
        <fullName evidence="12">UDP-MurNAc-pentapeptide phosphotransferase</fullName>
    </alternativeName>
</protein>
<dbReference type="GO" id="GO:0005886">
    <property type="term" value="C:plasma membrane"/>
    <property type="evidence" value="ECO:0007669"/>
    <property type="project" value="UniProtKB-SubCell"/>
</dbReference>
<comment type="subcellular location">
    <subcellularLocation>
        <location evidence="12">Cell membrane</location>
        <topology evidence="12">Multi-pass membrane protein</topology>
    </subcellularLocation>
    <subcellularLocation>
        <location evidence="1">Membrane</location>
        <topology evidence="1">Multi-pass membrane protein</topology>
    </subcellularLocation>
</comment>
<proteinExistence type="inferred from homology"/>
<dbReference type="CDD" id="cd06852">
    <property type="entry name" value="GT_MraY"/>
    <property type="match status" value="1"/>
</dbReference>
<comment type="pathway">
    <text evidence="12">Cell wall biogenesis; peptidoglycan biosynthesis.</text>
</comment>
<dbReference type="GO" id="GO:0008963">
    <property type="term" value="F:phospho-N-acetylmuramoyl-pentapeptide-transferase activity"/>
    <property type="evidence" value="ECO:0007669"/>
    <property type="project" value="UniProtKB-UniRule"/>
</dbReference>
<dbReference type="Pfam" id="PF10555">
    <property type="entry name" value="MraY_sig1"/>
    <property type="match status" value="1"/>
</dbReference>
<reference evidence="15 16" key="1">
    <citation type="submission" date="2019-02" db="EMBL/GenBank/DDBJ databases">
        <title>Deep-cultivation of Planctomycetes and their phenomic and genomic characterization uncovers novel biology.</title>
        <authorList>
            <person name="Wiegand S."/>
            <person name="Jogler M."/>
            <person name="Boedeker C."/>
            <person name="Pinto D."/>
            <person name="Vollmers J."/>
            <person name="Rivas-Marin E."/>
            <person name="Kohn T."/>
            <person name="Peeters S.H."/>
            <person name="Heuer A."/>
            <person name="Rast P."/>
            <person name="Oberbeckmann S."/>
            <person name="Bunk B."/>
            <person name="Jeske O."/>
            <person name="Meyerdierks A."/>
            <person name="Storesund J.E."/>
            <person name="Kallscheuer N."/>
            <person name="Luecker S."/>
            <person name="Lage O.M."/>
            <person name="Pohl T."/>
            <person name="Merkel B.J."/>
            <person name="Hornburger P."/>
            <person name="Mueller R.-W."/>
            <person name="Bruemmer F."/>
            <person name="Labrenz M."/>
            <person name="Spormann A.M."/>
            <person name="Op den Camp H."/>
            <person name="Overmann J."/>
            <person name="Amann R."/>
            <person name="Jetten M.S.M."/>
            <person name="Mascher T."/>
            <person name="Medema M.H."/>
            <person name="Devos D.P."/>
            <person name="Kaster A.-K."/>
            <person name="Ovreas L."/>
            <person name="Rohde M."/>
            <person name="Galperin M.Y."/>
            <person name="Jogler C."/>
        </authorList>
    </citation>
    <scope>NUCLEOTIDE SEQUENCE [LARGE SCALE GENOMIC DNA]</scope>
    <source>
        <strain evidence="15 16">Mal48</strain>
    </source>
</reference>
<feature type="transmembrane region" description="Helical" evidence="12">
    <location>
        <begin position="52"/>
        <end position="70"/>
    </location>
</feature>
<evidence type="ECO:0000313" key="15">
    <source>
        <dbReference type="EMBL" id="QDT33457.1"/>
    </source>
</evidence>
<dbReference type="GO" id="GO:0071555">
    <property type="term" value="P:cell wall organization"/>
    <property type="evidence" value="ECO:0007669"/>
    <property type="project" value="UniProtKB-KW"/>
</dbReference>
<feature type="transmembrane region" description="Helical" evidence="12">
    <location>
        <begin position="315"/>
        <end position="336"/>
    </location>
</feature>
<feature type="transmembrane region" description="Helical" evidence="12">
    <location>
        <begin position="265"/>
        <end position="282"/>
    </location>
</feature>
<evidence type="ECO:0000256" key="3">
    <source>
        <dbReference type="ARBA" id="ARBA00022618"/>
    </source>
</evidence>
<keyword evidence="12" id="KW-1003">Cell membrane</keyword>
<evidence type="ECO:0000256" key="8">
    <source>
        <dbReference type="ARBA" id="ARBA00022989"/>
    </source>
</evidence>
<dbReference type="UniPathway" id="UPA00219"/>
<keyword evidence="10 12" id="KW-0131">Cell cycle</keyword>
<dbReference type="Proteomes" id="UP000315724">
    <property type="component" value="Chromosome"/>
</dbReference>
<feature type="transmembrane region" description="Helical" evidence="12">
    <location>
        <begin position="196"/>
        <end position="213"/>
    </location>
</feature>
<dbReference type="RefSeq" id="WP_231739521.1">
    <property type="nucleotide sequence ID" value="NZ_CP036267.1"/>
</dbReference>
<evidence type="ECO:0000256" key="2">
    <source>
        <dbReference type="ARBA" id="ARBA00005583"/>
    </source>
</evidence>
<dbReference type="PANTHER" id="PTHR22926">
    <property type="entry name" value="PHOSPHO-N-ACETYLMURAMOYL-PENTAPEPTIDE-TRANSFERASE"/>
    <property type="match status" value="1"/>
</dbReference>
<dbReference type="HAMAP" id="MF_00038">
    <property type="entry name" value="MraY"/>
    <property type="match status" value="1"/>
</dbReference>
<feature type="binding site" evidence="14">
    <location>
        <position position="293"/>
    </location>
    <ligand>
        <name>Mg(2+)</name>
        <dbReference type="ChEBI" id="CHEBI:18420"/>
    </ligand>
</feature>
<comment type="catalytic activity">
    <reaction evidence="12">
        <text>UDP-N-acetyl-alpha-D-muramoyl-L-alanyl-gamma-D-glutamyl-meso-2,6-diaminopimeloyl-D-alanyl-D-alanine + di-trans,octa-cis-undecaprenyl phosphate = di-trans,octa-cis-undecaprenyl diphospho-N-acetyl-alpha-D-muramoyl-L-alanyl-D-glutamyl-meso-2,6-diaminopimeloyl-D-alanyl-D-alanine + UMP</text>
        <dbReference type="Rhea" id="RHEA:28386"/>
        <dbReference type="ChEBI" id="CHEBI:57865"/>
        <dbReference type="ChEBI" id="CHEBI:60392"/>
        <dbReference type="ChEBI" id="CHEBI:61386"/>
        <dbReference type="ChEBI" id="CHEBI:61387"/>
        <dbReference type="EC" id="2.7.8.13"/>
    </reaction>
</comment>
<dbReference type="InterPro" id="IPR000715">
    <property type="entry name" value="Glycosyl_transferase_4"/>
</dbReference>
<keyword evidence="12 14" id="KW-0460">Magnesium</keyword>
<organism evidence="15 16">
    <name type="scientific">Thalassoglobus polymorphus</name>
    <dbReference type="NCBI Taxonomy" id="2527994"/>
    <lineage>
        <taxon>Bacteria</taxon>
        <taxon>Pseudomonadati</taxon>
        <taxon>Planctomycetota</taxon>
        <taxon>Planctomycetia</taxon>
        <taxon>Planctomycetales</taxon>
        <taxon>Planctomycetaceae</taxon>
        <taxon>Thalassoglobus</taxon>
    </lineage>
</organism>
<comment type="function">
    <text evidence="12">Catalyzes the initial step of the lipid cycle reactions in the biosynthesis of the cell wall peptidoglycan: transfers peptidoglycan precursor phospho-MurNAc-pentapeptide from UDP-MurNAc-pentapeptide onto the lipid carrier undecaprenyl phosphate, yielding undecaprenyl-pyrophosphoryl-MurNAc-pentapeptide, known as lipid I.</text>
</comment>
<dbReference type="PROSITE" id="PS01348">
    <property type="entry name" value="MRAY_2"/>
    <property type="match status" value="1"/>
</dbReference>
<gene>
    <name evidence="12 15" type="primary">mraY</name>
    <name evidence="15" type="ORF">Mal48_27100</name>
</gene>
<dbReference type="GO" id="GO:0046872">
    <property type="term" value="F:metal ion binding"/>
    <property type="evidence" value="ECO:0007669"/>
    <property type="project" value="UniProtKB-KW"/>
</dbReference>
<keyword evidence="7 12" id="KW-0573">Peptidoglycan synthesis</keyword>
<dbReference type="EMBL" id="CP036267">
    <property type="protein sequence ID" value="QDT33457.1"/>
    <property type="molecule type" value="Genomic_DNA"/>
</dbReference>
<evidence type="ECO:0000256" key="13">
    <source>
        <dbReference type="NCBIfam" id="TIGR00445"/>
    </source>
</evidence>
<feature type="transmembrane region" description="Helical" evidence="12">
    <location>
        <begin position="123"/>
        <end position="140"/>
    </location>
</feature>
<keyword evidence="8 12" id="KW-1133">Transmembrane helix</keyword>
<dbReference type="GO" id="GO:0051301">
    <property type="term" value="P:cell division"/>
    <property type="evidence" value="ECO:0007669"/>
    <property type="project" value="UniProtKB-KW"/>
</dbReference>
<evidence type="ECO:0000256" key="5">
    <source>
        <dbReference type="ARBA" id="ARBA00022692"/>
    </source>
</evidence>
<comment type="similarity">
    <text evidence="2 12">Belongs to the glycosyltransferase 4 family. MraY subfamily.</text>
</comment>
<dbReference type="GO" id="GO:0008360">
    <property type="term" value="P:regulation of cell shape"/>
    <property type="evidence" value="ECO:0007669"/>
    <property type="project" value="UniProtKB-KW"/>
</dbReference>
<keyword evidence="6 12" id="KW-0133">Cell shape</keyword>
<evidence type="ECO:0000256" key="7">
    <source>
        <dbReference type="ARBA" id="ARBA00022984"/>
    </source>
</evidence>
<keyword evidence="12 14" id="KW-0479">Metal-binding</keyword>
<dbReference type="Pfam" id="PF00953">
    <property type="entry name" value="Glycos_transf_4"/>
    <property type="match status" value="1"/>
</dbReference>
<name>A0A517QPF2_9PLAN</name>
<dbReference type="KEGG" id="tpol:Mal48_27100"/>
<accession>A0A517QPF2</accession>